<evidence type="ECO:0000313" key="2">
    <source>
        <dbReference type="Proteomes" id="UP001499959"/>
    </source>
</evidence>
<dbReference type="EMBL" id="BAABJE010000005">
    <property type="protein sequence ID" value="GAA4789594.1"/>
    <property type="molecule type" value="Genomic_DNA"/>
</dbReference>
<reference evidence="2" key="1">
    <citation type="journal article" date="2019" name="Int. J. Syst. Evol. Microbiol.">
        <title>The Global Catalogue of Microorganisms (GCM) 10K type strain sequencing project: providing services to taxonomists for standard genome sequencing and annotation.</title>
        <authorList>
            <consortium name="The Broad Institute Genomics Platform"/>
            <consortium name="The Broad Institute Genome Sequencing Center for Infectious Disease"/>
            <person name="Wu L."/>
            <person name="Ma J."/>
        </authorList>
    </citation>
    <scope>NUCLEOTIDE SEQUENCE [LARGE SCALE GENOMIC DNA]</scope>
    <source>
        <strain evidence="2">JCM 18204</strain>
    </source>
</reference>
<accession>A0ABP9B2U6</accession>
<comment type="caution">
    <text evidence="1">The sequence shown here is derived from an EMBL/GenBank/DDBJ whole genome shotgun (WGS) entry which is preliminary data.</text>
</comment>
<keyword evidence="2" id="KW-1185">Reference proteome</keyword>
<name>A0ABP9B2U6_9GAMM</name>
<dbReference type="Proteomes" id="UP001499959">
    <property type="component" value="Unassembled WGS sequence"/>
</dbReference>
<dbReference type="RefSeq" id="WP_345302553.1">
    <property type="nucleotide sequence ID" value="NZ_BAABJE010000005.1"/>
</dbReference>
<evidence type="ECO:0000313" key="1">
    <source>
        <dbReference type="EMBL" id="GAA4789594.1"/>
    </source>
</evidence>
<sequence length="248" mass="27288">MAANDSGSMGLNYRRRVIYQALNETFHDPQQVRRYFDLWQRDHGHEAHFVVTRFAAVVAAAAGFTGEQKSVFQRRLFHGLTQSYESLPRVPDAWLAGPGPTGEAPAVAAPAMPARHAPPPEPVPAASFEAPERVVFKAFAKPIAAAILAKADRHRDVLAQAVDDLGATASGRDRDLHLALRQWSRARFAEDALPPLQAPEDLRHLAHQLYLLAVDFIGPMQADRLLAQAATDAERLPEASLFSPQRLL</sequence>
<organism evidence="1 2">
    <name type="scientific">Lysobacter hankyongensis</name>
    <dbReference type="NCBI Taxonomy" id="1176535"/>
    <lineage>
        <taxon>Bacteria</taxon>
        <taxon>Pseudomonadati</taxon>
        <taxon>Pseudomonadota</taxon>
        <taxon>Gammaproteobacteria</taxon>
        <taxon>Lysobacterales</taxon>
        <taxon>Lysobacteraceae</taxon>
        <taxon>Lysobacter</taxon>
    </lineage>
</organism>
<gene>
    <name evidence="1" type="ORF">GCM10023307_13520</name>
</gene>
<proteinExistence type="predicted"/>
<protein>
    <submittedName>
        <fullName evidence="1">Uncharacterized protein</fullName>
    </submittedName>
</protein>